<dbReference type="CDD" id="cd12797">
    <property type="entry name" value="M23_peptidase"/>
    <property type="match status" value="1"/>
</dbReference>
<evidence type="ECO:0000256" key="2">
    <source>
        <dbReference type="SAM" id="MobiDB-lite"/>
    </source>
</evidence>
<feature type="compositionally biased region" description="Basic and acidic residues" evidence="2">
    <location>
        <begin position="1"/>
        <end position="11"/>
    </location>
</feature>
<dbReference type="Gene3D" id="2.70.70.10">
    <property type="entry name" value="Glucose Permease (Domain IIA)"/>
    <property type="match status" value="1"/>
</dbReference>
<keyword evidence="6" id="KW-1185">Reference proteome</keyword>
<feature type="compositionally biased region" description="Basic residues" evidence="2">
    <location>
        <begin position="21"/>
        <end position="38"/>
    </location>
</feature>
<feature type="transmembrane region" description="Helical" evidence="3">
    <location>
        <begin position="43"/>
        <end position="63"/>
    </location>
</feature>
<dbReference type="EMBL" id="CP032624">
    <property type="protein sequence ID" value="AYG03455.1"/>
    <property type="molecule type" value="Genomic_DNA"/>
</dbReference>
<dbReference type="InterPro" id="IPR011055">
    <property type="entry name" value="Dup_hybrid_motif"/>
</dbReference>
<keyword evidence="3" id="KW-0472">Membrane</keyword>
<dbReference type="SUPFAM" id="SSF51261">
    <property type="entry name" value="Duplicated hybrid motif"/>
    <property type="match status" value="1"/>
</dbReference>
<evidence type="ECO:0000313" key="6">
    <source>
        <dbReference type="Proteomes" id="UP000275069"/>
    </source>
</evidence>
<keyword evidence="3" id="KW-0812">Transmembrane</keyword>
<evidence type="ECO:0000256" key="1">
    <source>
        <dbReference type="ARBA" id="ARBA00022729"/>
    </source>
</evidence>
<keyword evidence="1" id="KW-0732">Signal</keyword>
<dbReference type="GO" id="GO:0004222">
    <property type="term" value="F:metalloendopeptidase activity"/>
    <property type="evidence" value="ECO:0007669"/>
    <property type="project" value="TreeGrafter"/>
</dbReference>
<dbReference type="KEGG" id="gry:D7I44_07840"/>
<accession>A0A387BHE6</accession>
<organism evidence="5 6">
    <name type="scientific">Gryllotalpicola protaetiae</name>
    <dbReference type="NCBI Taxonomy" id="2419771"/>
    <lineage>
        <taxon>Bacteria</taxon>
        <taxon>Bacillati</taxon>
        <taxon>Actinomycetota</taxon>
        <taxon>Actinomycetes</taxon>
        <taxon>Micrococcales</taxon>
        <taxon>Microbacteriaceae</taxon>
        <taxon>Gryllotalpicola</taxon>
    </lineage>
</organism>
<sequence>MAIAAADHEGTMTEPTLPATHRTRRSLREANRRRKPLPKLRPAATLAVLAIAGLLAAMAIPIVSSAAPAASHSARPLSTQSMRVADTGAAAIIRDSYAVNVTPRPAAPKAPKAGTALQTVPAGNLAWPFGHPVPLSSLFGARSAPCSACSSNHQGVDMIPGVGTPIMAAAPGIVRDAKYGGALGNYVVIDHIIGGRHVSTMYAHMATLPRVSAGQTVSAGAVIGTVGSTGESTGPHLHFEVLLDGVTAVDPLPWLA</sequence>
<dbReference type="AlphaFoldDB" id="A0A387BHE6"/>
<feature type="region of interest" description="Disordered" evidence="2">
    <location>
        <begin position="1"/>
        <end position="38"/>
    </location>
</feature>
<dbReference type="Proteomes" id="UP000275069">
    <property type="component" value="Chromosome"/>
</dbReference>
<evidence type="ECO:0000256" key="3">
    <source>
        <dbReference type="SAM" id="Phobius"/>
    </source>
</evidence>
<evidence type="ECO:0000313" key="5">
    <source>
        <dbReference type="EMBL" id="AYG03455.1"/>
    </source>
</evidence>
<name>A0A387BHE6_9MICO</name>
<proteinExistence type="predicted"/>
<dbReference type="InterPro" id="IPR016047">
    <property type="entry name" value="M23ase_b-sheet_dom"/>
</dbReference>
<dbReference type="Pfam" id="PF01551">
    <property type="entry name" value="Peptidase_M23"/>
    <property type="match status" value="1"/>
</dbReference>
<dbReference type="OrthoDB" id="1099523at2"/>
<feature type="domain" description="M23ase beta-sheet core" evidence="4">
    <location>
        <begin position="152"/>
        <end position="251"/>
    </location>
</feature>
<dbReference type="InterPro" id="IPR050570">
    <property type="entry name" value="Cell_wall_metabolism_enzyme"/>
</dbReference>
<keyword evidence="3" id="KW-1133">Transmembrane helix</keyword>
<dbReference type="PANTHER" id="PTHR21666:SF289">
    <property type="entry name" value="L-ALA--D-GLU ENDOPEPTIDASE"/>
    <property type="match status" value="1"/>
</dbReference>
<evidence type="ECO:0000259" key="4">
    <source>
        <dbReference type="Pfam" id="PF01551"/>
    </source>
</evidence>
<protein>
    <submittedName>
        <fullName evidence="5">M23 family metallopeptidase</fullName>
    </submittedName>
</protein>
<reference evidence="5 6" key="1">
    <citation type="submission" date="2018-09" db="EMBL/GenBank/DDBJ databases">
        <title>Genome sequencing of strain 2DFW10M-5.</title>
        <authorList>
            <person name="Heo J."/>
            <person name="Kim S.-J."/>
            <person name="Kwon S.-W."/>
        </authorList>
    </citation>
    <scope>NUCLEOTIDE SEQUENCE [LARGE SCALE GENOMIC DNA]</scope>
    <source>
        <strain evidence="5 6">2DFW10M-5</strain>
    </source>
</reference>
<gene>
    <name evidence="5" type="ORF">D7I44_07840</name>
</gene>
<dbReference type="PANTHER" id="PTHR21666">
    <property type="entry name" value="PEPTIDASE-RELATED"/>
    <property type="match status" value="1"/>
</dbReference>